<name>A0A8J2UHG7_9BACT</name>
<protein>
    <submittedName>
        <fullName evidence="11">Alpha-amylase</fullName>
    </submittedName>
</protein>
<gene>
    <name evidence="11" type="ORF">GCM10011511_46880</name>
</gene>
<feature type="binding site" evidence="8">
    <location>
        <position position="161"/>
    </location>
    <ligand>
        <name>Ca(2+)</name>
        <dbReference type="ChEBI" id="CHEBI:29108"/>
        <label>1</label>
    </ligand>
</feature>
<feature type="binding site" evidence="8">
    <location>
        <position position="107"/>
    </location>
    <ligand>
        <name>Ca(2+)</name>
        <dbReference type="ChEBI" id="CHEBI:29108"/>
        <label>1</label>
    </ligand>
</feature>
<dbReference type="GO" id="GO:0005509">
    <property type="term" value="F:calcium ion binding"/>
    <property type="evidence" value="ECO:0007669"/>
    <property type="project" value="InterPro"/>
</dbReference>
<dbReference type="AlphaFoldDB" id="A0A8J2UHG7"/>
<feature type="compositionally biased region" description="Polar residues" evidence="9">
    <location>
        <begin position="320"/>
        <end position="329"/>
    </location>
</feature>
<feature type="region of interest" description="Disordered" evidence="9">
    <location>
        <begin position="288"/>
        <end position="329"/>
    </location>
</feature>
<evidence type="ECO:0000313" key="11">
    <source>
        <dbReference type="EMBL" id="GGB17708.1"/>
    </source>
</evidence>
<dbReference type="Pfam" id="PF00128">
    <property type="entry name" value="Alpha-amylase"/>
    <property type="match status" value="1"/>
</dbReference>
<feature type="active site" description="Proton donor" evidence="7">
    <location>
        <position position="224"/>
    </location>
</feature>
<feature type="domain" description="Glycosyl hydrolase family 13 catalytic" evidence="10">
    <location>
        <begin position="2"/>
        <end position="400"/>
    </location>
</feature>
<feature type="compositionally biased region" description="Low complexity" evidence="9">
    <location>
        <begin position="308"/>
        <end position="319"/>
    </location>
</feature>
<evidence type="ECO:0000259" key="10">
    <source>
        <dbReference type="SMART" id="SM00642"/>
    </source>
</evidence>
<evidence type="ECO:0000256" key="6">
    <source>
        <dbReference type="ARBA" id="ARBA00023295"/>
    </source>
</evidence>
<reference evidence="11" key="2">
    <citation type="submission" date="2020-09" db="EMBL/GenBank/DDBJ databases">
        <authorList>
            <person name="Sun Q."/>
            <person name="Zhou Y."/>
        </authorList>
    </citation>
    <scope>NUCLEOTIDE SEQUENCE</scope>
    <source>
        <strain evidence="11">CGMCC 1.15448</strain>
    </source>
</reference>
<evidence type="ECO:0000256" key="7">
    <source>
        <dbReference type="PIRSR" id="PIRSR001021-1"/>
    </source>
</evidence>
<dbReference type="Gene3D" id="2.60.40.1180">
    <property type="entry name" value="Golgi alpha-mannosidase II"/>
    <property type="match status" value="1"/>
</dbReference>
<comment type="cofactor">
    <cofactor evidence="1">
        <name>Ca(2+)</name>
        <dbReference type="ChEBI" id="CHEBI:29108"/>
    </cofactor>
</comment>
<dbReference type="InterPro" id="IPR013776">
    <property type="entry name" value="A-amylase_thermo"/>
</dbReference>
<sequence length="502" mass="56018">MGVIMQAFYWDCPKSENQEYQWWIYLKPRMAPLATAGFTAIWLPPFYKAANIGGPSMGYDPYDYWDLGEFDQKGNTPTWFGTKDQLTALITEAHTHQLDVYADLVFNHNSGADAEELNPMTKQMGWTKFTPVSGKFPRNWECFHPSYYETTDGFTFGNMPDLCHRNPDVYTALLEYVRYLLEQVGIDGFRYDCVKGYGGWMVRAIQELRGLRIDQPYRPFGVGECWDTDRDILDWLAETNAWSDNPCAAFDFPLRELLRGLCDDYGFSLKNLAPGGVTTSELLASPAHAATTDSQPNPGDGQPHPEGVATTPQPAVVTTSRSIPTGPDNTVLANNPALAVTFVENHDIVRNNPVINDKMLAYGYILTHEGYPCVFWQDYYTWNLAGTGTPNGIDALVKAHESNAGGPTNVLHVDDNLYIMQRTGAGNQHGLIFVLNNTAEWSGVSVKTIWPDTFFQPVAWYSHDHTAAAPEPKTTGADGAIDFWAPPRGYVVYLPVNHPNPA</sequence>
<keyword evidence="5" id="KW-0119">Carbohydrate metabolism</keyword>
<dbReference type="GO" id="GO:0004553">
    <property type="term" value="F:hydrolase activity, hydrolyzing O-glycosyl compounds"/>
    <property type="evidence" value="ECO:0007669"/>
    <property type="project" value="InterPro"/>
</dbReference>
<dbReference type="InterPro" id="IPR006047">
    <property type="entry name" value="GH13_cat_dom"/>
</dbReference>
<evidence type="ECO:0000313" key="12">
    <source>
        <dbReference type="Proteomes" id="UP000607559"/>
    </source>
</evidence>
<keyword evidence="12" id="KW-1185">Reference proteome</keyword>
<dbReference type="RefSeq" id="WP_229689061.1">
    <property type="nucleotide sequence ID" value="NZ_BMJC01000005.1"/>
</dbReference>
<dbReference type="InterPro" id="IPR017853">
    <property type="entry name" value="GH"/>
</dbReference>
<evidence type="ECO:0000256" key="4">
    <source>
        <dbReference type="ARBA" id="ARBA00022801"/>
    </source>
</evidence>
<keyword evidence="8" id="KW-0106">Calcium</keyword>
<dbReference type="Proteomes" id="UP000607559">
    <property type="component" value="Unassembled WGS sequence"/>
</dbReference>
<dbReference type="Gene3D" id="3.20.20.80">
    <property type="entry name" value="Glycosidases"/>
    <property type="match status" value="2"/>
</dbReference>
<dbReference type="SUPFAM" id="SSF51445">
    <property type="entry name" value="(Trans)glycosidases"/>
    <property type="match status" value="1"/>
</dbReference>
<dbReference type="InterPro" id="IPR013780">
    <property type="entry name" value="Glyco_hydro_b"/>
</dbReference>
<evidence type="ECO:0000256" key="2">
    <source>
        <dbReference type="ARBA" id="ARBA00008061"/>
    </source>
</evidence>
<dbReference type="EMBL" id="BMJC01000005">
    <property type="protein sequence ID" value="GGB17708.1"/>
    <property type="molecule type" value="Genomic_DNA"/>
</dbReference>
<evidence type="ECO:0000256" key="9">
    <source>
        <dbReference type="SAM" id="MobiDB-lite"/>
    </source>
</evidence>
<comment type="caution">
    <text evidence="11">The sequence shown here is derived from an EMBL/GenBank/DDBJ whole genome shotgun (WGS) entry which is preliminary data.</text>
</comment>
<evidence type="ECO:0000256" key="5">
    <source>
        <dbReference type="ARBA" id="ARBA00023277"/>
    </source>
</evidence>
<feature type="active site" description="Nucleophile" evidence="7">
    <location>
        <position position="192"/>
    </location>
</feature>
<dbReference type="SMART" id="SM00642">
    <property type="entry name" value="Aamy"/>
    <property type="match status" value="1"/>
</dbReference>
<evidence type="ECO:0000256" key="1">
    <source>
        <dbReference type="ARBA" id="ARBA00001913"/>
    </source>
</evidence>
<keyword evidence="3 8" id="KW-0479">Metal-binding</keyword>
<comment type="similarity">
    <text evidence="2">Belongs to the glycosyl hydrolase 13 family.</text>
</comment>
<accession>A0A8J2UHG7</accession>
<evidence type="ECO:0000256" key="8">
    <source>
        <dbReference type="PIRSR" id="PIRSR001021-2"/>
    </source>
</evidence>
<keyword evidence="6" id="KW-0326">Glycosidase</keyword>
<reference evidence="11" key="1">
    <citation type="journal article" date="2014" name="Int. J. Syst. Evol. Microbiol.">
        <title>Complete genome sequence of Corynebacterium casei LMG S-19264T (=DSM 44701T), isolated from a smear-ripened cheese.</title>
        <authorList>
            <consortium name="US DOE Joint Genome Institute (JGI-PGF)"/>
            <person name="Walter F."/>
            <person name="Albersmeier A."/>
            <person name="Kalinowski J."/>
            <person name="Ruckert C."/>
        </authorList>
    </citation>
    <scope>NUCLEOTIDE SEQUENCE</scope>
    <source>
        <strain evidence="11">CGMCC 1.15448</strain>
    </source>
</reference>
<proteinExistence type="inferred from homology"/>
<dbReference type="GO" id="GO:0005975">
    <property type="term" value="P:carbohydrate metabolic process"/>
    <property type="evidence" value="ECO:0007669"/>
    <property type="project" value="InterPro"/>
</dbReference>
<dbReference type="PANTHER" id="PTHR43447">
    <property type="entry name" value="ALPHA-AMYLASE"/>
    <property type="match status" value="1"/>
</dbReference>
<dbReference type="PIRSF" id="PIRSF001021">
    <property type="entry name" value="Alph-amls_thrmst"/>
    <property type="match status" value="1"/>
</dbReference>
<evidence type="ECO:0000256" key="3">
    <source>
        <dbReference type="ARBA" id="ARBA00022723"/>
    </source>
</evidence>
<organism evidence="11 12">
    <name type="scientific">Puia dinghuensis</name>
    <dbReference type="NCBI Taxonomy" id="1792502"/>
    <lineage>
        <taxon>Bacteria</taxon>
        <taxon>Pseudomonadati</taxon>
        <taxon>Bacteroidota</taxon>
        <taxon>Chitinophagia</taxon>
        <taxon>Chitinophagales</taxon>
        <taxon>Chitinophagaceae</taxon>
        <taxon>Puia</taxon>
    </lineage>
</organism>
<keyword evidence="4" id="KW-0378">Hydrolase</keyword>